<sequence length="79" mass="8896">MFWGDIGTLPTLIDINENGYLDLIIKVSAGSLGEFASVWLFNPETERYQAVLEEILYPKVVAKNLIASTYTARRDPFIS</sequence>
<evidence type="ECO:0008006" key="3">
    <source>
        <dbReference type="Google" id="ProtNLM"/>
    </source>
</evidence>
<protein>
    <recommendedName>
        <fullName evidence="3">VCBS repeat-containing protein</fullName>
    </recommendedName>
</protein>
<dbReference type="Proteomes" id="UP000823934">
    <property type="component" value="Unassembled WGS sequence"/>
</dbReference>
<evidence type="ECO:0000313" key="2">
    <source>
        <dbReference type="Proteomes" id="UP000823934"/>
    </source>
</evidence>
<accession>A0A9D1Q606</accession>
<proteinExistence type="predicted"/>
<dbReference type="AlphaFoldDB" id="A0A9D1Q606"/>
<evidence type="ECO:0000313" key="1">
    <source>
        <dbReference type="EMBL" id="HIW06225.1"/>
    </source>
</evidence>
<gene>
    <name evidence="1" type="ORF">H9889_02730</name>
</gene>
<reference evidence="1" key="1">
    <citation type="journal article" date="2021" name="PeerJ">
        <title>Extensive microbial diversity within the chicken gut microbiome revealed by metagenomics and culture.</title>
        <authorList>
            <person name="Gilroy R."/>
            <person name="Ravi A."/>
            <person name="Getino M."/>
            <person name="Pursley I."/>
            <person name="Horton D.L."/>
            <person name="Alikhan N.F."/>
            <person name="Baker D."/>
            <person name="Gharbi K."/>
            <person name="Hall N."/>
            <person name="Watson M."/>
            <person name="Adriaenssens E.M."/>
            <person name="Foster-Nyarko E."/>
            <person name="Jarju S."/>
            <person name="Secka A."/>
            <person name="Antonio M."/>
            <person name="Oren A."/>
            <person name="Chaudhuri R.R."/>
            <person name="La Ragione R."/>
            <person name="Hildebrand F."/>
            <person name="Pallen M.J."/>
        </authorList>
    </citation>
    <scope>NUCLEOTIDE SEQUENCE</scope>
    <source>
        <strain evidence="1">CHK160-9182</strain>
    </source>
</reference>
<dbReference type="EMBL" id="DXHP01000063">
    <property type="protein sequence ID" value="HIW06225.1"/>
    <property type="molecule type" value="Genomic_DNA"/>
</dbReference>
<organism evidence="1 2">
    <name type="scientific">Candidatus Ignatzschineria merdigallinarum</name>
    <dbReference type="NCBI Taxonomy" id="2838621"/>
    <lineage>
        <taxon>Bacteria</taxon>
        <taxon>Pseudomonadati</taxon>
        <taxon>Pseudomonadota</taxon>
        <taxon>Gammaproteobacteria</taxon>
        <taxon>Cardiobacteriales</taxon>
        <taxon>Ignatzschineriaceae</taxon>
        <taxon>Ignatzschineria</taxon>
    </lineage>
</organism>
<reference evidence="1" key="2">
    <citation type="submission" date="2021-04" db="EMBL/GenBank/DDBJ databases">
        <authorList>
            <person name="Gilroy R."/>
        </authorList>
    </citation>
    <scope>NUCLEOTIDE SEQUENCE</scope>
    <source>
        <strain evidence="1">CHK160-9182</strain>
    </source>
</reference>
<comment type="caution">
    <text evidence="1">The sequence shown here is derived from an EMBL/GenBank/DDBJ whole genome shotgun (WGS) entry which is preliminary data.</text>
</comment>
<feature type="non-terminal residue" evidence="1">
    <location>
        <position position="79"/>
    </location>
</feature>
<name>A0A9D1Q606_9GAMM</name>